<organism evidence="2 3">
    <name type="scientific">Marichromatium bheemlicum</name>
    <dbReference type="NCBI Taxonomy" id="365339"/>
    <lineage>
        <taxon>Bacteria</taxon>
        <taxon>Pseudomonadati</taxon>
        <taxon>Pseudomonadota</taxon>
        <taxon>Gammaproteobacteria</taxon>
        <taxon>Chromatiales</taxon>
        <taxon>Chromatiaceae</taxon>
        <taxon>Marichromatium</taxon>
    </lineage>
</organism>
<evidence type="ECO:0000313" key="2">
    <source>
        <dbReference type="EMBL" id="NKN33771.1"/>
    </source>
</evidence>
<evidence type="ECO:0000313" key="3">
    <source>
        <dbReference type="Proteomes" id="UP000740754"/>
    </source>
</evidence>
<name>A0ABX1ICF6_9GAMM</name>
<keyword evidence="3" id="KW-1185">Reference proteome</keyword>
<evidence type="ECO:0000256" key="1">
    <source>
        <dbReference type="SAM" id="SignalP"/>
    </source>
</evidence>
<sequence>MQIAETMRLLTLLLVALFALSTTACGGAARAQKRAYKAQETVAKERLRLIDEYQRCVDQAGADHLEREGCESYLKAAQALD</sequence>
<feature type="chain" id="PRO_5045696664" description="Entry exclusion lipoprotein TrbK" evidence="1">
    <location>
        <begin position="25"/>
        <end position="81"/>
    </location>
</feature>
<keyword evidence="1" id="KW-0732">Signal</keyword>
<protein>
    <recommendedName>
        <fullName evidence="4">Entry exclusion lipoprotein TrbK</fullName>
    </recommendedName>
</protein>
<reference evidence="2 3" key="1">
    <citation type="submission" date="2020-04" db="EMBL/GenBank/DDBJ databases">
        <title>Draft Whole-Genome sequence of Marichromatium bheemlicum DSM 18632, type strain.</title>
        <authorList>
            <person name="Kyndt J.A."/>
            <person name="Meyer T.E."/>
        </authorList>
    </citation>
    <scope>NUCLEOTIDE SEQUENCE [LARGE SCALE GENOMIC DNA]</scope>
    <source>
        <strain evidence="2 3">DSM 18632</strain>
    </source>
</reference>
<evidence type="ECO:0008006" key="4">
    <source>
        <dbReference type="Google" id="ProtNLM"/>
    </source>
</evidence>
<proteinExistence type="predicted"/>
<feature type="signal peptide" evidence="1">
    <location>
        <begin position="1"/>
        <end position="24"/>
    </location>
</feature>
<gene>
    <name evidence="2" type="ORF">HF203_11130</name>
</gene>
<dbReference type="Proteomes" id="UP000740754">
    <property type="component" value="Unassembled WGS sequence"/>
</dbReference>
<dbReference type="RefSeq" id="WP_168669647.1">
    <property type="nucleotide sequence ID" value="NZ_JAAXKX010000015.1"/>
</dbReference>
<dbReference type="EMBL" id="JAAXKX010000015">
    <property type="protein sequence ID" value="NKN33771.1"/>
    <property type="molecule type" value="Genomic_DNA"/>
</dbReference>
<accession>A0ABX1ICF6</accession>
<comment type="caution">
    <text evidence="2">The sequence shown here is derived from an EMBL/GenBank/DDBJ whole genome shotgun (WGS) entry which is preliminary data.</text>
</comment>